<dbReference type="PROSITE" id="PS50994">
    <property type="entry name" value="INTEGRASE"/>
    <property type="match status" value="1"/>
</dbReference>
<dbReference type="InterPro" id="IPR050900">
    <property type="entry name" value="Transposase_IS3/IS150/IS904"/>
</dbReference>
<dbReference type="AlphaFoldDB" id="A0A017T935"/>
<evidence type="ECO:0000313" key="5">
    <source>
        <dbReference type="Proteomes" id="UP000019678"/>
    </source>
</evidence>
<feature type="region of interest" description="Disordered" evidence="2">
    <location>
        <begin position="1"/>
        <end position="20"/>
    </location>
</feature>
<evidence type="ECO:0000259" key="3">
    <source>
        <dbReference type="PROSITE" id="PS50994"/>
    </source>
</evidence>
<proteinExistence type="predicted"/>
<dbReference type="eggNOG" id="COG2801">
    <property type="taxonomic scope" value="Bacteria"/>
</dbReference>
<dbReference type="Pfam" id="PF13333">
    <property type="entry name" value="rve_2"/>
    <property type="match status" value="1"/>
</dbReference>
<dbReference type="NCBIfam" id="NF033516">
    <property type="entry name" value="transpos_IS3"/>
    <property type="match status" value="1"/>
</dbReference>
<dbReference type="SUPFAM" id="SSF53098">
    <property type="entry name" value="Ribonuclease H-like"/>
    <property type="match status" value="1"/>
</dbReference>
<evidence type="ECO:0000313" key="4">
    <source>
        <dbReference type="EMBL" id="EYF05457.1"/>
    </source>
</evidence>
<accession>A0A017T935</accession>
<feature type="domain" description="Integrase catalytic" evidence="3">
    <location>
        <begin position="202"/>
        <end position="368"/>
    </location>
</feature>
<evidence type="ECO:0000256" key="2">
    <source>
        <dbReference type="SAM" id="MobiDB-lite"/>
    </source>
</evidence>
<dbReference type="Pfam" id="PF13565">
    <property type="entry name" value="HTH_32"/>
    <property type="match status" value="1"/>
</dbReference>
<dbReference type="Proteomes" id="UP000019678">
    <property type="component" value="Unassembled WGS sequence"/>
</dbReference>
<name>A0A017T935_9BACT</name>
<keyword evidence="1" id="KW-0175">Coiled coil</keyword>
<dbReference type="InterPro" id="IPR036397">
    <property type="entry name" value="RNaseH_sf"/>
</dbReference>
<feature type="coiled-coil region" evidence="1">
    <location>
        <begin position="22"/>
        <end position="49"/>
    </location>
</feature>
<gene>
    <name evidence="4" type="ORF">CAP_3184</name>
</gene>
<organism evidence="4 5">
    <name type="scientific">Chondromyces apiculatus DSM 436</name>
    <dbReference type="NCBI Taxonomy" id="1192034"/>
    <lineage>
        <taxon>Bacteria</taxon>
        <taxon>Pseudomonadati</taxon>
        <taxon>Myxococcota</taxon>
        <taxon>Polyangia</taxon>
        <taxon>Polyangiales</taxon>
        <taxon>Polyangiaceae</taxon>
        <taxon>Chondromyces</taxon>
    </lineage>
</organism>
<sequence>MDPSAGSSKGRPRFDGAGSSAWAALKREAAALKRELRRKEKALAEASALLSLSRKRRGLALGGRGRFHGPALRESVLALVDEAVMGGARLGAACHLLELSARTIQRWRTPDLRGDRRAARRTPPANRLSEDERRQVLALVTSDDYRGLSPRQIVPRLADKGVYLASESTIYRLLRRTRRSAGHAGCAGAGLERQAPCVSGILALGPNQVWSWDISYMKGPAREGLLYLYMVVDVWSRRIMGWQVSTAESMELASAFIRRACEEAGVAPRGLVLHSDNGGPMKGSTMLATLRDLGIVPSFSRPRVCDDNPFSEALFRTLKRQPMYPGKAFRSLAEARAWVADFVDWYNREHLHGGIQFVTPDQRHHGREVPLLAHRQRVYDRARQEHPGRWARSTRRWAPAGPVLLRRGRLRVEGHALHGTAIEPAPLATRTLTPTEAPLGASLPRAERR</sequence>
<dbReference type="GO" id="GO:0015074">
    <property type="term" value="P:DNA integration"/>
    <property type="evidence" value="ECO:0007669"/>
    <property type="project" value="InterPro"/>
</dbReference>
<dbReference type="OrthoDB" id="9766656at2"/>
<dbReference type="Gene3D" id="3.30.420.10">
    <property type="entry name" value="Ribonuclease H-like superfamily/Ribonuclease H"/>
    <property type="match status" value="1"/>
</dbReference>
<dbReference type="PANTHER" id="PTHR46889">
    <property type="entry name" value="TRANSPOSASE INSF FOR INSERTION SEQUENCE IS3B-RELATED"/>
    <property type="match status" value="1"/>
</dbReference>
<keyword evidence="5" id="KW-1185">Reference proteome</keyword>
<protein>
    <submittedName>
        <fullName evidence="4">Mobile element protein</fullName>
    </submittedName>
</protein>
<dbReference type="STRING" id="1192034.CAP_3184"/>
<dbReference type="EMBL" id="ASRX01000023">
    <property type="protein sequence ID" value="EYF05457.1"/>
    <property type="molecule type" value="Genomic_DNA"/>
</dbReference>
<dbReference type="GO" id="GO:0003676">
    <property type="term" value="F:nucleic acid binding"/>
    <property type="evidence" value="ECO:0007669"/>
    <property type="project" value="InterPro"/>
</dbReference>
<reference evidence="4 5" key="1">
    <citation type="submission" date="2013-05" db="EMBL/GenBank/DDBJ databases">
        <title>Genome assembly of Chondromyces apiculatus DSM 436.</title>
        <authorList>
            <person name="Sharma G."/>
            <person name="Khatri I."/>
            <person name="Kaur C."/>
            <person name="Mayilraj S."/>
            <person name="Subramanian S."/>
        </authorList>
    </citation>
    <scope>NUCLEOTIDE SEQUENCE [LARGE SCALE GENOMIC DNA]</scope>
    <source>
        <strain evidence="4 5">DSM 436</strain>
    </source>
</reference>
<dbReference type="RefSeq" id="WP_063748706.1">
    <property type="nucleotide sequence ID" value="NZ_ASRX01000023.1"/>
</dbReference>
<dbReference type="InterPro" id="IPR001584">
    <property type="entry name" value="Integrase_cat-core"/>
</dbReference>
<dbReference type="InterPro" id="IPR009057">
    <property type="entry name" value="Homeodomain-like_sf"/>
</dbReference>
<dbReference type="Pfam" id="PF00665">
    <property type="entry name" value="rve"/>
    <property type="match status" value="1"/>
</dbReference>
<comment type="caution">
    <text evidence="4">The sequence shown here is derived from an EMBL/GenBank/DDBJ whole genome shotgun (WGS) entry which is preliminary data.</text>
</comment>
<dbReference type="InterPro" id="IPR012337">
    <property type="entry name" value="RNaseH-like_sf"/>
</dbReference>
<dbReference type="InterPro" id="IPR048020">
    <property type="entry name" value="Transpos_IS3"/>
</dbReference>
<evidence type="ECO:0000256" key="1">
    <source>
        <dbReference type="SAM" id="Coils"/>
    </source>
</evidence>
<dbReference type="PANTHER" id="PTHR46889:SF4">
    <property type="entry name" value="TRANSPOSASE INSO FOR INSERTION SEQUENCE ELEMENT IS911B-RELATED"/>
    <property type="match status" value="1"/>
</dbReference>
<dbReference type="SUPFAM" id="SSF46689">
    <property type="entry name" value="Homeodomain-like"/>
    <property type="match status" value="1"/>
</dbReference>